<keyword evidence="3" id="KW-0732">Signal</keyword>
<protein>
    <submittedName>
        <fullName evidence="4">D-alanyl-D-alanine carboxypeptidase/D-alanyl-D-alanine-endopeptidase</fullName>
        <ecNumber evidence="4">3.4.16.4</ecNumber>
    </submittedName>
</protein>
<dbReference type="Gene3D" id="3.40.710.10">
    <property type="entry name" value="DD-peptidase/beta-lactamase superfamily"/>
    <property type="match status" value="1"/>
</dbReference>
<name>A0A6B2QX14_9BURK</name>
<dbReference type="InterPro" id="IPR000667">
    <property type="entry name" value="Peptidase_S13"/>
</dbReference>
<comment type="similarity">
    <text evidence="1">Belongs to the peptidase S13 family.</text>
</comment>
<feature type="chain" id="PRO_5025416435" evidence="3">
    <location>
        <begin position="31"/>
        <end position="481"/>
    </location>
</feature>
<proteinExistence type="inferred from homology"/>
<dbReference type="Gene3D" id="3.50.80.20">
    <property type="entry name" value="D-Ala-D-Ala carboxypeptidase C, peptidase S13"/>
    <property type="match status" value="1"/>
</dbReference>
<dbReference type="RefSeq" id="WP_163653251.1">
    <property type="nucleotide sequence ID" value="NZ_JAAGRN010000004.1"/>
</dbReference>
<dbReference type="AlphaFoldDB" id="A0A6B2QX14"/>
<sequence>MIAKQSRKLADWARHGLITLMCIMPLAAQAQSGLPAELASAWAKTKLPESSLSVVVQEVGGPRLFQVSPEIPRNPASVMKLVTTYAAISRLGPNYVWNTDFMIGSDARINDQGVLSGPLYLRAGGDPVLMVQDLWRLMRDMRLRGIREISDVVIDRSIFGDVAIDPARFDGAGDRPYNASPDAFMVGFGAIRLVFMPDPARRLWKAFVDPAIPGIEIDGNVEWTDSKCPGSPAISTDSTFVDGIIRFRVSGKAAGSCGEFDIFRLGFSQQEYAARLLKSMWEEVGGKMTGQVRSGLVPAGAIPVASHQSPPLSEVIRLINKRSNNVMTRVLLLTLGAEAGRRPATVQSSVEVATGVLARQGLDMKGLVLDNGSGLSREGVVSADSMAKMLHTAWMSPVMPEYVSSLAILGMDGTARNRLRDPSTQSQAHVKTGALRDVRSIAGYVWGASGKRYIVVSMVNHERAHDARAFENALITWLTTK</sequence>
<dbReference type="Pfam" id="PF02113">
    <property type="entry name" value="Peptidase_S13"/>
    <property type="match status" value="1"/>
</dbReference>
<dbReference type="PANTHER" id="PTHR30023">
    <property type="entry name" value="D-ALANYL-D-ALANINE CARBOXYPEPTIDASE"/>
    <property type="match status" value="1"/>
</dbReference>
<reference evidence="4" key="1">
    <citation type="submission" date="2020-02" db="EMBL/GenBank/DDBJ databases">
        <authorList>
            <person name="Chen W.-M."/>
        </authorList>
    </citation>
    <scope>NUCLEOTIDE SEQUENCE</scope>
    <source>
        <strain evidence="4">NBD-18</strain>
    </source>
</reference>
<evidence type="ECO:0000256" key="1">
    <source>
        <dbReference type="ARBA" id="ARBA00006096"/>
    </source>
</evidence>
<keyword evidence="2 4" id="KW-0378">Hydrolase</keyword>
<evidence type="ECO:0000256" key="2">
    <source>
        <dbReference type="ARBA" id="ARBA00022801"/>
    </source>
</evidence>
<dbReference type="GO" id="GO:0006508">
    <property type="term" value="P:proteolysis"/>
    <property type="evidence" value="ECO:0007669"/>
    <property type="project" value="InterPro"/>
</dbReference>
<accession>A0A6B2QX14</accession>
<gene>
    <name evidence="4" type="primary">dacB</name>
    <name evidence="4" type="ORF">G3I67_06935</name>
</gene>
<dbReference type="EMBL" id="JAAGRN010000004">
    <property type="protein sequence ID" value="NDY82960.1"/>
    <property type="molecule type" value="Genomic_DNA"/>
</dbReference>
<dbReference type="GO" id="GO:0009002">
    <property type="term" value="F:serine-type D-Ala-D-Ala carboxypeptidase activity"/>
    <property type="evidence" value="ECO:0007669"/>
    <property type="project" value="UniProtKB-EC"/>
</dbReference>
<dbReference type="NCBIfam" id="TIGR00666">
    <property type="entry name" value="PBP4"/>
    <property type="match status" value="1"/>
</dbReference>
<comment type="caution">
    <text evidence="4">The sequence shown here is derived from an EMBL/GenBank/DDBJ whole genome shotgun (WGS) entry which is preliminary data.</text>
</comment>
<feature type="signal peptide" evidence="3">
    <location>
        <begin position="1"/>
        <end position="30"/>
    </location>
</feature>
<dbReference type="PANTHER" id="PTHR30023:SF0">
    <property type="entry name" value="PENICILLIN-SENSITIVE CARBOXYPEPTIDASE A"/>
    <property type="match status" value="1"/>
</dbReference>
<keyword evidence="4" id="KW-0645">Protease</keyword>
<dbReference type="InterPro" id="IPR012338">
    <property type="entry name" value="Beta-lactam/transpept-like"/>
</dbReference>
<dbReference type="GO" id="GO:0000270">
    <property type="term" value="P:peptidoglycan metabolic process"/>
    <property type="evidence" value="ECO:0007669"/>
    <property type="project" value="TreeGrafter"/>
</dbReference>
<dbReference type="PRINTS" id="PR00922">
    <property type="entry name" value="DADACBPTASE3"/>
</dbReference>
<evidence type="ECO:0000313" key="4">
    <source>
        <dbReference type="EMBL" id="NDY82960.1"/>
    </source>
</evidence>
<dbReference type="SUPFAM" id="SSF56601">
    <property type="entry name" value="beta-lactamase/transpeptidase-like"/>
    <property type="match status" value="1"/>
</dbReference>
<organism evidence="4">
    <name type="scientific">Sheuella amnicola</name>
    <dbReference type="NCBI Taxonomy" id="2707330"/>
    <lineage>
        <taxon>Bacteria</taxon>
        <taxon>Pseudomonadati</taxon>
        <taxon>Pseudomonadota</taxon>
        <taxon>Betaproteobacteria</taxon>
        <taxon>Burkholderiales</taxon>
        <taxon>Alcaligenaceae</taxon>
        <taxon>Sheuella</taxon>
    </lineage>
</organism>
<dbReference type="EC" id="3.4.16.4" evidence="4"/>
<evidence type="ECO:0000256" key="3">
    <source>
        <dbReference type="SAM" id="SignalP"/>
    </source>
</evidence>
<keyword evidence="4" id="KW-0121">Carboxypeptidase</keyword>